<proteinExistence type="predicted"/>
<sequence length="72" mass="7934">MLATDTFLFHSHYNQPSTTLVTCWLYCPYAQEDSDNDHKGNNNSRALTLSTTNSSSQPPTLTLASQPPTPFG</sequence>
<feature type="compositionally biased region" description="Polar residues" evidence="1">
    <location>
        <begin position="41"/>
        <end position="66"/>
    </location>
</feature>
<evidence type="ECO:0000313" key="2">
    <source>
        <dbReference type="EMBL" id="TFK31995.1"/>
    </source>
</evidence>
<dbReference type="AlphaFoldDB" id="A0A5C3LH83"/>
<name>A0A5C3LH83_9AGAR</name>
<accession>A0A5C3LH83</accession>
<gene>
    <name evidence="2" type="ORF">BDQ12DRAFT_729033</name>
</gene>
<reference evidence="2 3" key="1">
    <citation type="journal article" date="2019" name="Nat. Ecol. Evol.">
        <title>Megaphylogeny resolves global patterns of mushroom evolution.</title>
        <authorList>
            <person name="Varga T."/>
            <person name="Krizsan K."/>
            <person name="Foldi C."/>
            <person name="Dima B."/>
            <person name="Sanchez-Garcia M."/>
            <person name="Sanchez-Ramirez S."/>
            <person name="Szollosi G.J."/>
            <person name="Szarkandi J.G."/>
            <person name="Papp V."/>
            <person name="Albert L."/>
            <person name="Andreopoulos W."/>
            <person name="Angelini C."/>
            <person name="Antonin V."/>
            <person name="Barry K.W."/>
            <person name="Bougher N.L."/>
            <person name="Buchanan P."/>
            <person name="Buyck B."/>
            <person name="Bense V."/>
            <person name="Catcheside P."/>
            <person name="Chovatia M."/>
            <person name="Cooper J."/>
            <person name="Damon W."/>
            <person name="Desjardin D."/>
            <person name="Finy P."/>
            <person name="Geml J."/>
            <person name="Haridas S."/>
            <person name="Hughes K."/>
            <person name="Justo A."/>
            <person name="Karasinski D."/>
            <person name="Kautmanova I."/>
            <person name="Kiss B."/>
            <person name="Kocsube S."/>
            <person name="Kotiranta H."/>
            <person name="LaButti K.M."/>
            <person name="Lechner B.E."/>
            <person name="Liimatainen K."/>
            <person name="Lipzen A."/>
            <person name="Lukacs Z."/>
            <person name="Mihaltcheva S."/>
            <person name="Morgado L.N."/>
            <person name="Niskanen T."/>
            <person name="Noordeloos M.E."/>
            <person name="Ohm R.A."/>
            <person name="Ortiz-Santana B."/>
            <person name="Ovrebo C."/>
            <person name="Racz N."/>
            <person name="Riley R."/>
            <person name="Savchenko A."/>
            <person name="Shiryaev A."/>
            <person name="Soop K."/>
            <person name="Spirin V."/>
            <person name="Szebenyi C."/>
            <person name="Tomsovsky M."/>
            <person name="Tulloss R.E."/>
            <person name="Uehling J."/>
            <person name="Grigoriev I.V."/>
            <person name="Vagvolgyi C."/>
            <person name="Papp T."/>
            <person name="Martin F.M."/>
            <person name="Miettinen O."/>
            <person name="Hibbett D.S."/>
            <person name="Nagy L.G."/>
        </authorList>
    </citation>
    <scope>NUCLEOTIDE SEQUENCE [LARGE SCALE GENOMIC DNA]</scope>
    <source>
        <strain evidence="2 3">CBS 166.37</strain>
    </source>
</reference>
<organism evidence="2 3">
    <name type="scientific">Crucibulum laeve</name>
    <dbReference type="NCBI Taxonomy" id="68775"/>
    <lineage>
        <taxon>Eukaryota</taxon>
        <taxon>Fungi</taxon>
        <taxon>Dikarya</taxon>
        <taxon>Basidiomycota</taxon>
        <taxon>Agaricomycotina</taxon>
        <taxon>Agaricomycetes</taxon>
        <taxon>Agaricomycetidae</taxon>
        <taxon>Agaricales</taxon>
        <taxon>Agaricineae</taxon>
        <taxon>Nidulariaceae</taxon>
        <taxon>Crucibulum</taxon>
    </lineage>
</organism>
<keyword evidence="3" id="KW-1185">Reference proteome</keyword>
<dbReference type="EMBL" id="ML213691">
    <property type="protein sequence ID" value="TFK31995.1"/>
    <property type="molecule type" value="Genomic_DNA"/>
</dbReference>
<evidence type="ECO:0000313" key="3">
    <source>
        <dbReference type="Proteomes" id="UP000308652"/>
    </source>
</evidence>
<protein>
    <submittedName>
        <fullName evidence="2">Uncharacterized protein</fullName>
    </submittedName>
</protein>
<evidence type="ECO:0000256" key="1">
    <source>
        <dbReference type="SAM" id="MobiDB-lite"/>
    </source>
</evidence>
<feature type="region of interest" description="Disordered" evidence="1">
    <location>
        <begin position="32"/>
        <end position="72"/>
    </location>
</feature>
<dbReference type="Proteomes" id="UP000308652">
    <property type="component" value="Unassembled WGS sequence"/>
</dbReference>